<dbReference type="RefSeq" id="WP_080525997.1">
    <property type="nucleotide sequence ID" value="NZ_JAFKOQ010000004.1"/>
</dbReference>
<dbReference type="EMBL" id="JAFKOQ010000004">
    <property type="protein sequence ID" value="MBN8121848.1"/>
    <property type="molecule type" value="Genomic_DNA"/>
</dbReference>
<dbReference type="Proteomes" id="UP000664056">
    <property type="component" value="Unassembled WGS sequence"/>
</dbReference>
<accession>A0AAW4H9G0</accession>
<proteinExistence type="predicted"/>
<gene>
    <name evidence="1" type="ORF">J0J18_08900</name>
</gene>
<protein>
    <submittedName>
        <fullName evidence="1">Uncharacterized protein</fullName>
    </submittedName>
</protein>
<reference evidence="1" key="1">
    <citation type="submission" date="2021-03" db="EMBL/GenBank/DDBJ databases">
        <title>Study of the foodborne Vibrio vulnificus isolates from China.</title>
        <authorList>
            <person name="Zheng Z."/>
            <person name="Ye L."/>
        </authorList>
    </citation>
    <scope>NUCLEOTIDE SEQUENCE</scope>
    <source>
        <strain evidence="1">Vv1582</strain>
    </source>
</reference>
<dbReference type="AlphaFoldDB" id="A0AAW4H9G0"/>
<evidence type="ECO:0000313" key="1">
    <source>
        <dbReference type="EMBL" id="MBN8121848.1"/>
    </source>
</evidence>
<comment type="caution">
    <text evidence="1">The sequence shown here is derived from an EMBL/GenBank/DDBJ whole genome shotgun (WGS) entry which is preliminary data.</text>
</comment>
<organism evidence="1 2">
    <name type="scientific">Vibrio vulnificus</name>
    <dbReference type="NCBI Taxonomy" id="672"/>
    <lineage>
        <taxon>Bacteria</taxon>
        <taxon>Pseudomonadati</taxon>
        <taxon>Pseudomonadota</taxon>
        <taxon>Gammaproteobacteria</taxon>
        <taxon>Vibrionales</taxon>
        <taxon>Vibrionaceae</taxon>
        <taxon>Vibrio</taxon>
    </lineage>
</organism>
<sequence length="101" mass="11600">MAWEIQWDGYSVEYTVGEDSYEIDSLQLESRECYEEESSGYQEPKDRVMIDKYVAHTEHGIFRWQVSAVSEGFNTGADIRDVFCISEPQGCDVDSPNFIIA</sequence>
<name>A0AAW4H9G0_VIBVL</name>
<evidence type="ECO:0000313" key="2">
    <source>
        <dbReference type="Proteomes" id="UP000664056"/>
    </source>
</evidence>